<organism evidence="1">
    <name type="scientific">Candidatus Kentrum sp. MB</name>
    <dbReference type="NCBI Taxonomy" id="2138164"/>
    <lineage>
        <taxon>Bacteria</taxon>
        <taxon>Pseudomonadati</taxon>
        <taxon>Pseudomonadota</taxon>
        <taxon>Gammaproteobacteria</taxon>
        <taxon>Candidatus Kentrum</taxon>
    </lineage>
</organism>
<proteinExistence type="predicted"/>
<name>A0A451BFE3_9GAMM</name>
<gene>
    <name evidence="1" type="ORF">BECKMB1821H_GA0114242_108820</name>
</gene>
<dbReference type="AlphaFoldDB" id="A0A451BFE3"/>
<sequence>MTLLRECVRLHFKLYLMPLPSPRSGFVQHFFKAEREINKLPPNKTRQPTLVLRAAESLNFDYCSLKEKWDGNRSNAAKTH</sequence>
<reference evidence="1" key="1">
    <citation type="submission" date="2019-02" db="EMBL/GenBank/DDBJ databases">
        <authorList>
            <person name="Gruber-Vodicka R. H."/>
            <person name="Seah K. B. B."/>
        </authorList>
    </citation>
    <scope>NUCLEOTIDE SEQUENCE</scope>
    <source>
        <strain evidence="1">BECK_BZ198</strain>
    </source>
</reference>
<protein>
    <submittedName>
        <fullName evidence="1">Uncharacterized protein</fullName>
    </submittedName>
</protein>
<dbReference type="EMBL" id="CAADGH010000088">
    <property type="protein sequence ID" value="VFK76998.1"/>
    <property type="molecule type" value="Genomic_DNA"/>
</dbReference>
<accession>A0A451BFE3</accession>
<evidence type="ECO:0000313" key="1">
    <source>
        <dbReference type="EMBL" id="VFK76998.1"/>
    </source>
</evidence>